<name>A0AAE0X2V7_9PEZI</name>
<reference evidence="2" key="2">
    <citation type="submission" date="2023-06" db="EMBL/GenBank/DDBJ databases">
        <authorList>
            <consortium name="Lawrence Berkeley National Laboratory"/>
            <person name="Haridas S."/>
            <person name="Hensen N."/>
            <person name="Bonometti L."/>
            <person name="Westerberg I."/>
            <person name="Brannstrom I.O."/>
            <person name="Guillou S."/>
            <person name="Cros-Aarteil S."/>
            <person name="Calhoun S."/>
            <person name="Kuo A."/>
            <person name="Mondo S."/>
            <person name="Pangilinan J."/>
            <person name="Riley R."/>
            <person name="Labutti K."/>
            <person name="Andreopoulos B."/>
            <person name="Lipzen A."/>
            <person name="Chen C."/>
            <person name="Yanf M."/>
            <person name="Daum C."/>
            <person name="Ng V."/>
            <person name="Clum A."/>
            <person name="Steindorff A."/>
            <person name="Ohm R."/>
            <person name="Martin F."/>
            <person name="Silar P."/>
            <person name="Natvig D."/>
            <person name="Lalanne C."/>
            <person name="Gautier V."/>
            <person name="Ament-Velasquez S.L."/>
            <person name="Kruys A."/>
            <person name="Hutchinson M.I."/>
            <person name="Powell A.J."/>
            <person name="Barry K."/>
            <person name="Miller A.N."/>
            <person name="Grigoriev I.V."/>
            <person name="Debuchy R."/>
            <person name="Gladieux P."/>
            <person name="Thoren M.H."/>
            <person name="Johannesson H."/>
        </authorList>
    </citation>
    <scope>NUCLEOTIDE SEQUENCE</scope>
    <source>
        <strain evidence="2">CBS 314.62</strain>
    </source>
</reference>
<evidence type="ECO:0000256" key="1">
    <source>
        <dbReference type="SAM" id="MobiDB-lite"/>
    </source>
</evidence>
<dbReference type="EMBL" id="JAULSO010000004">
    <property type="protein sequence ID" value="KAK3683718.1"/>
    <property type="molecule type" value="Genomic_DNA"/>
</dbReference>
<protein>
    <submittedName>
        <fullName evidence="2">Uncharacterized protein</fullName>
    </submittedName>
</protein>
<reference evidence="2" key="1">
    <citation type="journal article" date="2023" name="Mol. Phylogenet. Evol.">
        <title>Genome-scale phylogeny and comparative genomics of the fungal order Sordariales.</title>
        <authorList>
            <person name="Hensen N."/>
            <person name="Bonometti L."/>
            <person name="Westerberg I."/>
            <person name="Brannstrom I.O."/>
            <person name="Guillou S."/>
            <person name="Cros-Aarteil S."/>
            <person name="Calhoun S."/>
            <person name="Haridas S."/>
            <person name="Kuo A."/>
            <person name="Mondo S."/>
            <person name="Pangilinan J."/>
            <person name="Riley R."/>
            <person name="LaButti K."/>
            <person name="Andreopoulos B."/>
            <person name="Lipzen A."/>
            <person name="Chen C."/>
            <person name="Yan M."/>
            <person name="Daum C."/>
            <person name="Ng V."/>
            <person name="Clum A."/>
            <person name="Steindorff A."/>
            <person name="Ohm R.A."/>
            <person name="Martin F."/>
            <person name="Silar P."/>
            <person name="Natvig D.O."/>
            <person name="Lalanne C."/>
            <person name="Gautier V."/>
            <person name="Ament-Velasquez S.L."/>
            <person name="Kruys A."/>
            <person name="Hutchinson M.I."/>
            <person name="Powell A.J."/>
            <person name="Barry K."/>
            <person name="Miller A.N."/>
            <person name="Grigoriev I.V."/>
            <person name="Debuchy R."/>
            <person name="Gladieux P."/>
            <person name="Hiltunen Thoren M."/>
            <person name="Johannesson H."/>
        </authorList>
    </citation>
    <scope>NUCLEOTIDE SEQUENCE</scope>
    <source>
        <strain evidence="2">CBS 314.62</strain>
    </source>
</reference>
<gene>
    <name evidence="2" type="ORF">B0T22DRAFT_443728</name>
</gene>
<evidence type="ECO:0000313" key="3">
    <source>
        <dbReference type="Proteomes" id="UP001270362"/>
    </source>
</evidence>
<sequence>MEPNTTTATTTAIKPASKDSKWNDAAHVALLGAVVDALFEAGSSPAKNKDMIMKTMAAQGLDFTWEAIRWEDIRDDLFEAIMSVHAPLSRDQQDEVVEFMRGRGHNMVWNAISKRLPFSLAAALLSFPSFPFPHQINPQPRRHYLHCSRHHTTLTSITVFIMSKPQQITTWDAEANEDVLIALNKLFLPNAKDCQKMIETMPATGRVLQTWGAETHEAIMFVMIEHLRPSAKQWREMVQILNDRGHTFTEGALQQHLQKLRRKEGANSPKPAGAKKAAAGVKKSGTGTPRKRKGKAAPVTDDNVDNVDDEEGDDFEETPSKKAKHEPPIKDEDDELDDDTDTWGL</sequence>
<organism evidence="2 3">
    <name type="scientific">Podospora appendiculata</name>
    <dbReference type="NCBI Taxonomy" id="314037"/>
    <lineage>
        <taxon>Eukaryota</taxon>
        <taxon>Fungi</taxon>
        <taxon>Dikarya</taxon>
        <taxon>Ascomycota</taxon>
        <taxon>Pezizomycotina</taxon>
        <taxon>Sordariomycetes</taxon>
        <taxon>Sordariomycetidae</taxon>
        <taxon>Sordariales</taxon>
        <taxon>Podosporaceae</taxon>
        <taxon>Podospora</taxon>
    </lineage>
</organism>
<keyword evidence="3" id="KW-1185">Reference proteome</keyword>
<feature type="region of interest" description="Disordered" evidence="1">
    <location>
        <begin position="256"/>
        <end position="345"/>
    </location>
</feature>
<feature type="compositionally biased region" description="Acidic residues" evidence="1">
    <location>
        <begin position="302"/>
        <end position="317"/>
    </location>
</feature>
<feature type="compositionally biased region" description="Low complexity" evidence="1">
    <location>
        <begin position="266"/>
        <end position="288"/>
    </location>
</feature>
<dbReference type="AlphaFoldDB" id="A0AAE0X2V7"/>
<feature type="compositionally biased region" description="Acidic residues" evidence="1">
    <location>
        <begin position="331"/>
        <end position="345"/>
    </location>
</feature>
<accession>A0AAE0X2V7</accession>
<dbReference type="Proteomes" id="UP001270362">
    <property type="component" value="Unassembled WGS sequence"/>
</dbReference>
<proteinExistence type="predicted"/>
<comment type="caution">
    <text evidence="2">The sequence shown here is derived from an EMBL/GenBank/DDBJ whole genome shotgun (WGS) entry which is preliminary data.</text>
</comment>
<evidence type="ECO:0000313" key="2">
    <source>
        <dbReference type="EMBL" id="KAK3683718.1"/>
    </source>
</evidence>